<keyword evidence="1" id="KW-0808">Transferase</keyword>
<dbReference type="EC" id="2.3.1.225" evidence="1"/>
<name>A0ACB7V755_DIOAL</name>
<keyword evidence="1" id="KW-0012">Acyltransferase</keyword>
<proteinExistence type="predicted"/>
<reference evidence="2" key="1">
    <citation type="journal article" date="2022" name="Nat. Commun.">
        <title>Chromosome evolution and the genetic basis of agronomically important traits in greater yam.</title>
        <authorList>
            <person name="Bredeson J.V."/>
            <person name="Lyons J.B."/>
            <person name="Oniyinde I.O."/>
            <person name="Okereke N.R."/>
            <person name="Kolade O."/>
            <person name="Nnabue I."/>
            <person name="Nwadili C.O."/>
            <person name="Hribova E."/>
            <person name="Parker M."/>
            <person name="Nwogha J."/>
            <person name="Shu S."/>
            <person name="Carlson J."/>
            <person name="Kariba R."/>
            <person name="Muthemba S."/>
            <person name="Knop K."/>
            <person name="Barton G.J."/>
            <person name="Sherwood A.V."/>
            <person name="Lopez-Montes A."/>
            <person name="Asiedu R."/>
            <person name="Jamnadass R."/>
            <person name="Muchugi A."/>
            <person name="Goodstein D."/>
            <person name="Egesi C.N."/>
            <person name="Featherston J."/>
            <person name="Asfaw A."/>
            <person name="Simpson G.G."/>
            <person name="Dolezel J."/>
            <person name="Hendre P.S."/>
            <person name="Van Deynze A."/>
            <person name="Kumar P.L."/>
            <person name="Obidiegwu J.E."/>
            <person name="Bhattacharjee R."/>
            <person name="Rokhsar D.S."/>
        </authorList>
    </citation>
    <scope>NUCLEOTIDE SEQUENCE [LARGE SCALE GENOMIC DNA]</scope>
    <source>
        <strain evidence="2">cv. TDa95/00328</strain>
    </source>
</reference>
<evidence type="ECO:0000313" key="2">
    <source>
        <dbReference type="Proteomes" id="UP000827976"/>
    </source>
</evidence>
<keyword evidence="2" id="KW-1185">Reference proteome</keyword>
<dbReference type="EMBL" id="CM037021">
    <property type="protein sequence ID" value="KAH7669247.1"/>
    <property type="molecule type" value="Genomic_DNA"/>
</dbReference>
<evidence type="ECO:0000313" key="1">
    <source>
        <dbReference type="EMBL" id="KAH7669247.1"/>
    </source>
</evidence>
<organism evidence="1 2">
    <name type="scientific">Dioscorea alata</name>
    <name type="common">Purple yam</name>
    <dbReference type="NCBI Taxonomy" id="55571"/>
    <lineage>
        <taxon>Eukaryota</taxon>
        <taxon>Viridiplantae</taxon>
        <taxon>Streptophyta</taxon>
        <taxon>Embryophyta</taxon>
        <taxon>Tracheophyta</taxon>
        <taxon>Spermatophyta</taxon>
        <taxon>Magnoliopsida</taxon>
        <taxon>Liliopsida</taxon>
        <taxon>Dioscoreales</taxon>
        <taxon>Dioscoreaceae</taxon>
        <taxon>Dioscorea</taxon>
    </lineage>
</organism>
<gene>
    <name evidence="1" type="ORF">IHE45_11G065600</name>
</gene>
<protein>
    <submittedName>
        <fullName evidence="1">Palmitoyltransferase protein</fullName>
        <ecNumber evidence="1">2.3.1.225</ecNumber>
    </submittedName>
</protein>
<sequence>MDEEAAKHTQEEHCTDYMNVTHETTCWGCGLRILLSSTSSIFKCGWCGAITNRNQSQRKPDSKWFHRWRCLRDRFFVVVVILFMLIVICAGVWAVYPTVFSISYFCGVFHCSITAILSIITFSSFFLAAFRHAGRSANVEWGRYPIVGQGGLENYTFCLYCRKPKCPRTHHCRSCRTCVFDMDHHCPFIGNCVGAANHRSFIAFLVSIIISCTYVAIMTTYAAYHIWPPLEISMRYNHQHAVTVLKMVVTALARSVLLLPLRGFVLIYLAFASLSVEIGIFVLLWQQLCLIYEGNTYINSLSFENNIDVGRGCHNLLCFFGCPYLAYRILLGSANAIKFQQRLSSKLL</sequence>
<accession>A0ACB7V755</accession>
<dbReference type="Proteomes" id="UP000827976">
    <property type="component" value="Chromosome 11"/>
</dbReference>
<comment type="caution">
    <text evidence="1">The sequence shown here is derived from an EMBL/GenBank/DDBJ whole genome shotgun (WGS) entry which is preliminary data.</text>
</comment>